<dbReference type="PANTHER" id="PTHR34683">
    <property type="entry name" value="EXPRESSED PROTEIN-RELATED"/>
    <property type="match status" value="1"/>
</dbReference>
<accession>A0A4S8I9P6</accession>
<reference evidence="3 4" key="1">
    <citation type="journal article" date="2019" name="Nat. Plants">
        <title>Genome sequencing of Musa balbisiana reveals subgenome evolution and function divergence in polyploid bananas.</title>
        <authorList>
            <person name="Yao X."/>
        </authorList>
    </citation>
    <scope>NUCLEOTIDE SEQUENCE [LARGE SCALE GENOMIC DNA]</scope>
    <source>
        <strain evidence="4">cv. DH-PKW</strain>
        <tissue evidence="3">Leaves</tissue>
    </source>
</reference>
<name>A0A4S8I9P6_MUSBA</name>
<dbReference type="EMBL" id="PYDT01000011">
    <property type="protein sequence ID" value="THU44725.1"/>
    <property type="molecule type" value="Genomic_DNA"/>
</dbReference>
<keyword evidence="4" id="KW-1185">Reference proteome</keyword>
<proteinExistence type="predicted"/>
<feature type="compositionally biased region" description="Low complexity" evidence="1">
    <location>
        <begin position="23"/>
        <end position="33"/>
    </location>
</feature>
<dbReference type="PROSITE" id="PS51257">
    <property type="entry name" value="PROKAR_LIPOPROTEIN"/>
    <property type="match status" value="1"/>
</dbReference>
<organism evidence="3 4">
    <name type="scientific">Musa balbisiana</name>
    <name type="common">Banana</name>
    <dbReference type="NCBI Taxonomy" id="52838"/>
    <lineage>
        <taxon>Eukaryota</taxon>
        <taxon>Viridiplantae</taxon>
        <taxon>Streptophyta</taxon>
        <taxon>Embryophyta</taxon>
        <taxon>Tracheophyta</taxon>
        <taxon>Spermatophyta</taxon>
        <taxon>Magnoliopsida</taxon>
        <taxon>Liliopsida</taxon>
        <taxon>Zingiberales</taxon>
        <taxon>Musaceae</taxon>
        <taxon>Musa</taxon>
    </lineage>
</organism>
<feature type="region of interest" description="Disordered" evidence="1">
    <location>
        <begin position="23"/>
        <end position="64"/>
    </location>
</feature>
<dbReference type="PANTHER" id="PTHR34683:SF2">
    <property type="entry name" value="EXPRESSED PROTEIN"/>
    <property type="match status" value="1"/>
</dbReference>
<dbReference type="AlphaFoldDB" id="A0A4S8I9P6"/>
<gene>
    <name evidence="3" type="ORF">C4D60_Mb02t10380</name>
</gene>
<evidence type="ECO:0000313" key="3">
    <source>
        <dbReference type="EMBL" id="THU44725.1"/>
    </source>
</evidence>
<evidence type="ECO:0000256" key="1">
    <source>
        <dbReference type="SAM" id="MobiDB-lite"/>
    </source>
</evidence>
<keyword evidence="2" id="KW-0732">Signal</keyword>
<feature type="chain" id="PRO_5020993227" evidence="2">
    <location>
        <begin position="23"/>
        <end position="201"/>
    </location>
</feature>
<comment type="caution">
    <text evidence="3">The sequence shown here is derived from an EMBL/GenBank/DDBJ whole genome shotgun (WGS) entry which is preliminary data.</text>
</comment>
<feature type="signal peptide" evidence="2">
    <location>
        <begin position="1"/>
        <end position="22"/>
    </location>
</feature>
<evidence type="ECO:0000256" key="2">
    <source>
        <dbReference type="SAM" id="SignalP"/>
    </source>
</evidence>
<dbReference type="Proteomes" id="UP000317650">
    <property type="component" value="Chromosome 2"/>
</dbReference>
<protein>
    <submittedName>
        <fullName evidence="3">Uncharacterized protein</fullName>
    </submittedName>
</protein>
<sequence>MKKAGVFATFLAAASCAALAAASPNPRASSSSSKEVRLSSPLHHRYGSSRKGNAGSGPRKDMEDKFTPRFDRLRFIETLVTVHRGKSRIMSSIGPSFGWSKLILYGAKDEESFEAHTPYLGEIFDRGTKTTQLVEAKLGSKCLVTGQEDVKASTLEEYTIVLSFELSQKKQCAAKIMLGAKAQDPDNGAPISSKSVDFGSC</sequence>
<evidence type="ECO:0000313" key="4">
    <source>
        <dbReference type="Proteomes" id="UP000317650"/>
    </source>
</evidence>